<dbReference type="NCBIfam" id="NF010167">
    <property type="entry name" value="PRK13648.1"/>
    <property type="match status" value="1"/>
</dbReference>
<dbReference type="InterPro" id="IPR003439">
    <property type="entry name" value="ABC_transporter-like_ATP-bd"/>
</dbReference>
<dbReference type="InterPro" id="IPR050095">
    <property type="entry name" value="ECF_ABC_transporter_ATP-bd"/>
</dbReference>
<evidence type="ECO:0000256" key="3">
    <source>
        <dbReference type="ARBA" id="ARBA00022448"/>
    </source>
</evidence>
<reference evidence="10 11" key="1">
    <citation type="submission" date="2020-04" db="EMBL/GenBank/DDBJ databases">
        <authorList>
            <person name="Zheng R.K."/>
            <person name="Sun C.M."/>
        </authorList>
    </citation>
    <scope>NUCLEOTIDE SEQUENCE [LARGE SCALE GENOMIC DNA]</scope>
    <source>
        <strain evidence="11">zrk29</strain>
    </source>
</reference>
<feature type="domain" description="ABC transporter" evidence="9">
    <location>
        <begin position="6"/>
        <end position="238"/>
    </location>
</feature>
<dbReference type="GO" id="GO:0005524">
    <property type="term" value="F:ATP binding"/>
    <property type="evidence" value="ECO:0007669"/>
    <property type="project" value="UniProtKB-KW"/>
</dbReference>
<evidence type="ECO:0000256" key="5">
    <source>
        <dbReference type="ARBA" id="ARBA00022741"/>
    </source>
</evidence>
<name>A0A7L6N6W5_9MOLU</name>
<dbReference type="Pfam" id="PF00005">
    <property type="entry name" value="ABC_tran"/>
    <property type="match status" value="1"/>
</dbReference>
<evidence type="ECO:0000256" key="2">
    <source>
        <dbReference type="ARBA" id="ARBA00005417"/>
    </source>
</evidence>
<evidence type="ECO:0000313" key="10">
    <source>
        <dbReference type="EMBL" id="QLY40978.1"/>
    </source>
</evidence>
<comment type="subcellular location">
    <subcellularLocation>
        <location evidence="1">Cell membrane</location>
    </subcellularLocation>
</comment>
<keyword evidence="8" id="KW-0472">Membrane</keyword>
<evidence type="ECO:0000256" key="8">
    <source>
        <dbReference type="ARBA" id="ARBA00023136"/>
    </source>
</evidence>
<protein>
    <submittedName>
        <fullName evidence="10">Energy-coupling factor transporter ATPase</fullName>
    </submittedName>
</protein>
<accession>A0A7L6N6W5</accession>
<dbReference type="FunFam" id="3.40.50.300:FF:000224">
    <property type="entry name" value="Energy-coupling factor transporter ATP-binding protein EcfA"/>
    <property type="match status" value="1"/>
</dbReference>
<dbReference type="PROSITE" id="PS00211">
    <property type="entry name" value="ABC_TRANSPORTER_1"/>
    <property type="match status" value="1"/>
</dbReference>
<dbReference type="GO" id="GO:0016887">
    <property type="term" value="F:ATP hydrolysis activity"/>
    <property type="evidence" value="ECO:0007669"/>
    <property type="project" value="InterPro"/>
</dbReference>
<dbReference type="SMART" id="SM00382">
    <property type="entry name" value="AAA"/>
    <property type="match status" value="1"/>
</dbReference>
<dbReference type="InterPro" id="IPR017871">
    <property type="entry name" value="ABC_transporter-like_CS"/>
</dbReference>
<keyword evidence="4" id="KW-1003">Cell membrane</keyword>
<gene>
    <name evidence="10" type="ORF">HF295_05470</name>
</gene>
<keyword evidence="5" id="KW-0547">Nucleotide-binding</keyword>
<dbReference type="EMBL" id="CP051151">
    <property type="protein sequence ID" value="QLY40978.1"/>
    <property type="molecule type" value="Genomic_DNA"/>
</dbReference>
<dbReference type="InterPro" id="IPR003593">
    <property type="entry name" value="AAA+_ATPase"/>
</dbReference>
<dbReference type="GO" id="GO:0043190">
    <property type="term" value="C:ATP-binding cassette (ABC) transporter complex"/>
    <property type="evidence" value="ECO:0007669"/>
    <property type="project" value="TreeGrafter"/>
</dbReference>
<evidence type="ECO:0000256" key="4">
    <source>
        <dbReference type="ARBA" id="ARBA00022475"/>
    </source>
</evidence>
<organism evidence="10 11">
    <name type="scientific">Hujiaoplasma nucleasis</name>
    <dbReference type="NCBI Taxonomy" id="2725268"/>
    <lineage>
        <taxon>Bacteria</taxon>
        <taxon>Bacillati</taxon>
        <taxon>Mycoplasmatota</taxon>
        <taxon>Mollicutes</taxon>
        <taxon>Candidatus Izemoplasmatales</taxon>
        <taxon>Hujiaoplasmataceae</taxon>
        <taxon>Hujiaoplasma</taxon>
    </lineage>
</organism>
<keyword evidence="3" id="KW-0813">Transport</keyword>
<evidence type="ECO:0000256" key="7">
    <source>
        <dbReference type="ARBA" id="ARBA00022967"/>
    </source>
</evidence>
<dbReference type="InterPro" id="IPR027417">
    <property type="entry name" value="P-loop_NTPase"/>
</dbReference>
<evidence type="ECO:0000256" key="6">
    <source>
        <dbReference type="ARBA" id="ARBA00022840"/>
    </source>
</evidence>
<sequence length="268" mass="30380">MFMSYIEINKLNFSYSKNHKVLNDISVNIEKGEWVAVLGHNGSGKSTFAKSLVGLIEPSSGSIKIDGHELNEETAYDLRKKIGIVFQNPDNQFVGVTVRDDIAFGMENLCVEREEMLERIEFYANKVQMLSFLDKEPGDLSGGQKQRVAIAGILAMRTDILIFDESTSMLDPSAREELMSYIKQLHKEGLTIIMITHDINEALMADKLMILKDGEVAAYDKVNILMKDRDLFIHSYLELPVALDVANLLDDHDFHQIKETLWAYVSMK</sequence>
<dbReference type="Proteomes" id="UP000512167">
    <property type="component" value="Chromosome"/>
</dbReference>
<dbReference type="PANTHER" id="PTHR43553">
    <property type="entry name" value="HEAVY METAL TRANSPORTER"/>
    <property type="match status" value="1"/>
</dbReference>
<dbReference type="InterPro" id="IPR015856">
    <property type="entry name" value="ABC_transpr_CbiO/EcfA_su"/>
</dbReference>
<dbReference type="SUPFAM" id="SSF52540">
    <property type="entry name" value="P-loop containing nucleoside triphosphate hydrolases"/>
    <property type="match status" value="1"/>
</dbReference>
<evidence type="ECO:0000313" key="11">
    <source>
        <dbReference type="Proteomes" id="UP000512167"/>
    </source>
</evidence>
<dbReference type="AlphaFoldDB" id="A0A7L6N6W5"/>
<keyword evidence="7" id="KW-1278">Translocase</keyword>
<dbReference type="Gene3D" id="3.40.50.300">
    <property type="entry name" value="P-loop containing nucleotide triphosphate hydrolases"/>
    <property type="match status" value="1"/>
</dbReference>
<evidence type="ECO:0000259" key="9">
    <source>
        <dbReference type="PROSITE" id="PS50893"/>
    </source>
</evidence>
<dbReference type="InterPro" id="IPR030947">
    <property type="entry name" value="EcfA_1"/>
</dbReference>
<dbReference type="CDD" id="cd03225">
    <property type="entry name" value="ABC_cobalt_CbiO_domain1"/>
    <property type="match status" value="1"/>
</dbReference>
<comment type="similarity">
    <text evidence="2">Belongs to the ABC transporter superfamily.</text>
</comment>
<dbReference type="GO" id="GO:0042626">
    <property type="term" value="F:ATPase-coupled transmembrane transporter activity"/>
    <property type="evidence" value="ECO:0007669"/>
    <property type="project" value="TreeGrafter"/>
</dbReference>
<keyword evidence="11" id="KW-1185">Reference proteome</keyword>
<dbReference type="PANTHER" id="PTHR43553:SF24">
    <property type="entry name" value="ENERGY-COUPLING FACTOR TRANSPORTER ATP-BINDING PROTEIN ECFA1"/>
    <property type="match status" value="1"/>
</dbReference>
<evidence type="ECO:0000256" key="1">
    <source>
        <dbReference type="ARBA" id="ARBA00004236"/>
    </source>
</evidence>
<dbReference type="PROSITE" id="PS50893">
    <property type="entry name" value="ABC_TRANSPORTER_2"/>
    <property type="match status" value="1"/>
</dbReference>
<keyword evidence="6" id="KW-0067">ATP-binding</keyword>
<dbReference type="KEGG" id="tbk:HF295_05470"/>
<dbReference type="NCBIfam" id="TIGR04520">
    <property type="entry name" value="ECF_ATPase_1"/>
    <property type="match status" value="1"/>
</dbReference>
<proteinExistence type="inferred from homology"/>